<feature type="domain" description="Tape measure protein N-terminal" evidence="4">
    <location>
        <begin position="70"/>
        <end position="203"/>
    </location>
</feature>
<feature type="coiled-coil region" evidence="1">
    <location>
        <begin position="444"/>
        <end position="471"/>
    </location>
</feature>
<feature type="region of interest" description="Disordered" evidence="2">
    <location>
        <begin position="947"/>
        <end position="968"/>
    </location>
</feature>
<dbReference type="Proteomes" id="UP000317624">
    <property type="component" value="Unassembled WGS sequence"/>
</dbReference>
<sequence>MANARRELKGLREAGEAMQNIGASLTKAVSAPLALMATGAIVASAEMETLKSGLQAVAQQELGKSGITGLTGMQQAAQQTGERIKELTALAKAPGLGLAQAEQADIRLRAVGTTVQESTREIKEFANAIATTGGGATQFELVTTQLSQMAAKGKVLAEDLKPIISAAPAVAGALQRLYGTVDSETISASLKKQGQSSKDFIATLTTELAKLPRVTGGLKAIYENDMDALLVASAKVGDGIAKSLNLQAVGEELGNTITAIGDNFANLSAPAQTAIVAIAGVAAATGPVLVGLGTLGVALPAVRAGLVAAKSGADLLGGGLAALVSPTGLVIAGIAALAAGAYYLATANERALKTYQDQARETDNLTATITPLLARYEQLNGTTNRTQAEQAELNDVIKQLAATVPGATAAIDQYGNVTAISATAVNEFTKALQQKKGALAALNLPAASQKLEELATRYRLLKQRADEFNRTGGIQVAGPSLGPGGGSVVTTYKAGSQAVLELQANLASANVEFLQQKQVVEGLRASVKSLTTEYQGGLTPALTDTELALKFLGGQGSETKGLLAGLHEELKGLKQEQQDAPTAQLALAYVPLIKNLQEYIAKLEGTDKASHKSADAIAKLRLELSRLTALDNFLGDAPNQLQVLERRSAALIPGLKSLIDAGVSPASKAFKTFAQDLVTTSQAADRIMAGISKSKPDGEQLELKTVQVKSLIPQNIGDTLDADVARLLGDYAKRAIPFELPLAAKLNMQNISEAMQPVQLLNKELLKLAGISVKPDWDGFVPKTLKAELDSLGKSFQEIAASAQVFGGNFDAAGARAAKLQESIQNLIAKGHRPESEEVQNLTKQYNDNSRESALNQAQAAAMQAALSSLSAAAEGVGYALATGGDTTEALLSGLLDTVYSFMSEYGKQLVLIGAADIAIGNVGKGFAEVAAGVALSLGAGVAKGASSASKSTSTAGSSSPTISNYGQNSNTQTVRVIAEFQLRGEDLVAIGRSQEYRSSVSD</sequence>
<dbReference type="EMBL" id="VMRJ01000003">
    <property type="protein sequence ID" value="TVT40647.1"/>
    <property type="molecule type" value="Genomic_DNA"/>
</dbReference>
<comment type="caution">
    <text evidence="5">The sequence shown here is derived from an EMBL/GenBank/DDBJ whole genome shotgun (WGS) entry which is preliminary data.</text>
</comment>
<keyword evidence="1" id="KW-0175">Coiled coil</keyword>
<keyword evidence="3" id="KW-0472">Membrane</keyword>
<dbReference type="Pfam" id="PF20155">
    <property type="entry name" value="TMP_3"/>
    <property type="match status" value="1"/>
</dbReference>
<dbReference type="OrthoDB" id="887349at2"/>
<keyword evidence="6" id="KW-1185">Reference proteome</keyword>
<name>A0A558BVV9_9BACT</name>
<proteinExistence type="predicted"/>
<reference evidence="5 6" key="1">
    <citation type="submission" date="2019-07" db="EMBL/GenBank/DDBJ databases">
        <title>Hymenobacter sp. straun FUR1 Genome sequencing and assembly.</title>
        <authorList>
            <person name="Chhetri G."/>
        </authorList>
    </citation>
    <scope>NUCLEOTIDE SEQUENCE [LARGE SCALE GENOMIC DNA]</scope>
    <source>
        <strain evidence="5 6">Fur1</strain>
    </source>
</reference>
<keyword evidence="3" id="KW-1133">Transmembrane helix</keyword>
<feature type="compositionally biased region" description="Low complexity" evidence="2">
    <location>
        <begin position="947"/>
        <end position="960"/>
    </location>
</feature>
<evidence type="ECO:0000256" key="2">
    <source>
        <dbReference type="SAM" id="MobiDB-lite"/>
    </source>
</evidence>
<evidence type="ECO:0000259" key="4">
    <source>
        <dbReference type="Pfam" id="PF20155"/>
    </source>
</evidence>
<accession>A0A558BVV9</accession>
<keyword evidence="3" id="KW-0812">Transmembrane</keyword>
<protein>
    <submittedName>
        <fullName evidence="5">Tape measure protein</fullName>
    </submittedName>
</protein>
<dbReference type="InterPro" id="IPR013491">
    <property type="entry name" value="Tape_meas_N"/>
</dbReference>
<dbReference type="RefSeq" id="WP_144848918.1">
    <property type="nucleotide sequence ID" value="NZ_VMRJ01000003.1"/>
</dbReference>
<dbReference type="AlphaFoldDB" id="A0A558BVV9"/>
<feature type="transmembrane region" description="Helical" evidence="3">
    <location>
        <begin position="320"/>
        <end position="345"/>
    </location>
</feature>
<dbReference type="NCBIfam" id="TIGR02675">
    <property type="entry name" value="tape_meas_nterm"/>
    <property type="match status" value="1"/>
</dbReference>
<gene>
    <name evidence="5" type="ORF">FNT36_14355</name>
</gene>
<evidence type="ECO:0000256" key="3">
    <source>
        <dbReference type="SAM" id="Phobius"/>
    </source>
</evidence>
<evidence type="ECO:0000313" key="5">
    <source>
        <dbReference type="EMBL" id="TVT40647.1"/>
    </source>
</evidence>
<feature type="transmembrane region" description="Helical" evidence="3">
    <location>
        <begin position="274"/>
        <end position="299"/>
    </location>
</feature>
<organism evidence="5 6">
    <name type="scientific">Hymenobacter setariae</name>
    <dbReference type="NCBI Taxonomy" id="2594794"/>
    <lineage>
        <taxon>Bacteria</taxon>
        <taxon>Pseudomonadati</taxon>
        <taxon>Bacteroidota</taxon>
        <taxon>Cytophagia</taxon>
        <taxon>Cytophagales</taxon>
        <taxon>Hymenobacteraceae</taxon>
        <taxon>Hymenobacter</taxon>
    </lineage>
</organism>
<evidence type="ECO:0000256" key="1">
    <source>
        <dbReference type="SAM" id="Coils"/>
    </source>
</evidence>
<evidence type="ECO:0000313" key="6">
    <source>
        <dbReference type="Proteomes" id="UP000317624"/>
    </source>
</evidence>